<feature type="non-terminal residue" evidence="2">
    <location>
        <position position="288"/>
    </location>
</feature>
<evidence type="ECO:0000313" key="2">
    <source>
        <dbReference type="EMBL" id="KAF4721127.1"/>
    </source>
</evidence>
<evidence type="ECO:0000256" key="1">
    <source>
        <dbReference type="SAM" id="MobiDB-lite"/>
    </source>
</evidence>
<organism evidence="2 3">
    <name type="scientific">Perkinsus olseni</name>
    <name type="common">Perkinsus atlanticus</name>
    <dbReference type="NCBI Taxonomy" id="32597"/>
    <lineage>
        <taxon>Eukaryota</taxon>
        <taxon>Sar</taxon>
        <taxon>Alveolata</taxon>
        <taxon>Perkinsozoa</taxon>
        <taxon>Perkinsea</taxon>
        <taxon>Perkinsida</taxon>
        <taxon>Perkinsidae</taxon>
        <taxon>Perkinsus</taxon>
    </lineage>
</organism>
<feature type="region of interest" description="Disordered" evidence="1">
    <location>
        <begin position="1"/>
        <end position="36"/>
    </location>
</feature>
<accession>A0A7J6RKW8</accession>
<sequence length="288" mass="32087">KGANEGLRIMDGSPERAGKSAQHEGGLLDHQTTRPGLHQIPPMATTHILIAALASAVFISNLPVSNALGALAPQVEDFPPLIEWELEPLGYDDGIVGYEMYCFYGSGEVNTDDWTELKVRIEEEYIWTKSIDCPGAIGRKGFSNLLYLQTADSSVALGAHLDDFQARGEDMISFRSPPPRNSGLDPLRGLDNSTFTPMLRELGDHTEGVLSRYQAQIKPAYKLLKRICLSLREAMMRKFGSFGSMCDEYYRMSKNAIKTAEDEGWQHEEKNSQGIDYIHPPGLRLYMD</sequence>
<protein>
    <submittedName>
        <fullName evidence="2">Uncharacterized protein</fullName>
    </submittedName>
</protein>
<dbReference type="EMBL" id="JABANM010021504">
    <property type="protein sequence ID" value="KAF4721127.1"/>
    <property type="molecule type" value="Genomic_DNA"/>
</dbReference>
<gene>
    <name evidence="2" type="ORF">FOZ62_026830</name>
</gene>
<comment type="caution">
    <text evidence="2">The sequence shown here is derived from an EMBL/GenBank/DDBJ whole genome shotgun (WGS) entry which is preliminary data.</text>
</comment>
<name>A0A7J6RKW8_PEROL</name>
<feature type="compositionally biased region" description="Basic and acidic residues" evidence="1">
    <location>
        <begin position="13"/>
        <end position="22"/>
    </location>
</feature>
<reference evidence="2 3" key="1">
    <citation type="submission" date="2020-04" db="EMBL/GenBank/DDBJ databases">
        <title>Perkinsus olseni comparative genomics.</title>
        <authorList>
            <person name="Bogema D.R."/>
        </authorList>
    </citation>
    <scope>NUCLEOTIDE SEQUENCE [LARGE SCALE GENOMIC DNA]</scope>
    <source>
        <strain evidence="2">ATCC PRA-205</strain>
    </source>
</reference>
<evidence type="ECO:0000313" key="3">
    <source>
        <dbReference type="Proteomes" id="UP000574390"/>
    </source>
</evidence>
<dbReference type="AlphaFoldDB" id="A0A7J6RKW8"/>
<proteinExistence type="predicted"/>
<dbReference type="Proteomes" id="UP000574390">
    <property type="component" value="Unassembled WGS sequence"/>
</dbReference>